<dbReference type="Proteomes" id="UP000249099">
    <property type="component" value="Unassembled WGS sequence"/>
</dbReference>
<reference evidence="5 8" key="1">
    <citation type="submission" date="2017-01" db="EMBL/GenBank/DDBJ databases">
        <title>Complete Genome Sequence of Dolosigranulum pigrum isolated from a Patient with interstitial lung disease.</title>
        <authorList>
            <person name="Mukhopadhyay R."/>
            <person name="Joaquin J."/>
            <person name="Hogue R."/>
            <person name="Fitzgerald S."/>
            <person name="Jospin G."/>
            <person name="Eisen J.A."/>
            <person name="Chaturvedi V."/>
        </authorList>
    </citation>
    <scope>NUCLEOTIDE SEQUENCE [LARGE SCALE GENOMIC DNA]</scope>
    <source>
        <strain evidence="5 8">15S00348</strain>
    </source>
</reference>
<dbReference type="GeneID" id="42694281"/>
<evidence type="ECO:0000313" key="6">
    <source>
        <dbReference type="EMBL" id="QDO91621.1"/>
    </source>
</evidence>
<keyword evidence="3" id="KW-0804">Transcription</keyword>
<keyword evidence="1" id="KW-0805">Transcription regulation</keyword>
<dbReference type="Proteomes" id="UP000315953">
    <property type="component" value="Chromosome"/>
</dbReference>
<proteinExistence type="predicted"/>
<dbReference type="EMBL" id="NAQV01000015">
    <property type="protein sequence ID" value="RAN63552.1"/>
    <property type="molecule type" value="Genomic_DNA"/>
</dbReference>
<dbReference type="AlphaFoldDB" id="A0A1S8KMX6"/>
<name>A0A1S8KMX6_9LACT</name>
<dbReference type="InterPro" id="IPR036390">
    <property type="entry name" value="WH_DNA-bd_sf"/>
</dbReference>
<evidence type="ECO:0000259" key="4">
    <source>
        <dbReference type="PROSITE" id="PS51118"/>
    </source>
</evidence>
<protein>
    <submittedName>
        <fullName evidence="5 6">Transcriptional regulator</fullName>
    </submittedName>
</protein>
<dbReference type="Gene3D" id="1.10.10.10">
    <property type="entry name" value="Winged helix-like DNA-binding domain superfamily/Winged helix DNA-binding domain"/>
    <property type="match status" value="1"/>
</dbReference>
<dbReference type="InterPro" id="IPR036388">
    <property type="entry name" value="WH-like_DNA-bd_sf"/>
</dbReference>
<evidence type="ECO:0000256" key="3">
    <source>
        <dbReference type="ARBA" id="ARBA00023163"/>
    </source>
</evidence>
<evidence type="ECO:0000313" key="10">
    <source>
        <dbReference type="Proteomes" id="UP000315953"/>
    </source>
</evidence>
<sequence length="108" mass="12574">MSRDNESLTLCPKFQQAFAILGKKWNGLIIQVLLDGPHRFRDITEKIPEVSDRVLVERLKELEAVDIVTKDLDETCQLNCGYMLTEKGYDLEQSLVHIQQWANRWITL</sequence>
<reference evidence="6 10" key="3">
    <citation type="submission" date="2019-07" db="EMBL/GenBank/DDBJ databases">
        <title>Genome assembly of a nasal isolate of Dolosigranulum pigrum from a chronic sinusitis patient.</title>
        <authorList>
            <person name="Baig S."/>
            <person name="Overballe-Petersen S."/>
            <person name="Kaspar U."/>
            <person name="Rendboe A."/>
            <person name="de Man T."/>
            <person name="Liu C."/>
            <person name="Price L.B."/>
            <person name="Stegger M."/>
            <person name="Becker K."/>
            <person name="Skytt Andersen P."/>
        </authorList>
    </citation>
    <scope>NUCLEOTIDE SEQUENCE [LARGE SCALE GENOMIC DNA]</scope>
    <source>
        <strain evidence="6 10">83VPs-KB5</strain>
    </source>
</reference>
<reference evidence="7 9" key="2">
    <citation type="submission" date="2017-03" db="EMBL/GenBank/DDBJ databases">
        <title>wgs assembly of Dolosigranulum pigrum KPL CDC strains.</title>
        <authorList>
            <person name="Brugger S.D."/>
            <person name="Pettigrew M."/>
            <person name="Kong Y."/>
            <person name="Lemon K.P."/>
        </authorList>
    </citation>
    <scope>NUCLEOTIDE SEQUENCE [LARGE SCALE GENOMIC DNA]</scope>
    <source>
        <strain evidence="7 9">KPL1931_CDC4294-98</strain>
    </source>
</reference>
<dbReference type="OrthoDB" id="9800966at2"/>
<dbReference type="InterPro" id="IPR002577">
    <property type="entry name" value="HTH_HxlR"/>
</dbReference>
<dbReference type="PROSITE" id="PS51118">
    <property type="entry name" value="HTH_HXLR"/>
    <property type="match status" value="1"/>
</dbReference>
<dbReference type="PANTHER" id="PTHR33204">
    <property type="entry name" value="TRANSCRIPTIONAL REGULATOR, MARR FAMILY"/>
    <property type="match status" value="1"/>
</dbReference>
<keyword evidence="2" id="KW-0238">DNA-binding</keyword>
<evidence type="ECO:0000313" key="9">
    <source>
        <dbReference type="Proteomes" id="UP000249099"/>
    </source>
</evidence>
<organism evidence="5 8">
    <name type="scientific">Dolosigranulum pigrum</name>
    <dbReference type="NCBI Taxonomy" id="29394"/>
    <lineage>
        <taxon>Bacteria</taxon>
        <taxon>Bacillati</taxon>
        <taxon>Bacillota</taxon>
        <taxon>Bacilli</taxon>
        <taxon>Lactobacillales</taxon>
        <taxon>Carnobacteriaceae</taxon>
        <taxon>Dolosigranulum</taxon>
    </lineage>
</organism>
<dbReference type="Pfam" id="PF01638">
    <property type="entry name" value="HxlR"/>
    <property type="match status" value="1"/>
</dbReference>
<dbReference type="EMBL" id="MUYF01000003">
    <property type="protein sequence ID" value="OOL81060.1"/>
    <property type="molecule type" value="Genomic_DNA"/>
</dbReference>
<evidence type="ECO:0000313" key="8">
    <source>
        <dbReference type="Proteomes" id="UP000190409"/>
    </source>
</evidence>
<accession>A0A1S8KMX6</accession>
<dbReference type="EMBL" id="CP041626">
    <property type="protein sequence ID" value="QDO91621.1"/>
    <property type="molecule type" value="Genomic_DNA"/>
</dbReference>
<evidence type="ECO:0000256" key="1">
    <source>
        <dbReference type="ARBA" id="ARBA00023015"/>
    </source>
</evidence>
<evidence type="ECO:0000256" key="2">
    <source>
        <dbReference type="ARBA" id="ARBA00023125"/>
    </source>
</evidence>
<dbReference type="SUPFAM" id="SSF46785">
    <property type="entry name" value="Winged helix' DNA-binding domain"/>
    <property type="match status" value="1"/>
</dbReference>
<dbReference type="KEGG" id="dpm:FNV33_05970"/>
<evidence type="ECO:0000313" key="7">
    <source>
        <dbReference type="EMBL" id="RAN63552.1"/>
    </source>
</evidence>
<feature type="domain" description="HTH hxlR-type" evidence="4">
    <location>
        <begin position="11"/>
        <end position="108"/>
    </location>
</feature>
<dbReference type="Proteomes" id="UP000190409">
    <property type="component" value="Unassembled WGS sequence"/>
</dbReference>
<evidence type="ECO:0000313" key="5">
    <source>
        <dbReference type="EMBL" id="OOL81060.1"/>
    </source>
</evidence>
<dbReference type="RefSeq" id="WP_004635867.1">
    <property type="nucleotide sequence ID" value="NZ_CALFGV010000010.1"/>
</dbReference>
<dbReference type="PANTHER" id="PTHR33204:SF37">
    <property type="entry name" value="HTH-TYPE TRANSCRIPTIONAL REGULATOR YODB"/>
    <property type="match status" value="1"/>
</dbReference>
<gene>
    <name evidence="7" type="ORF">B8A44_05360</name>
    <name evidence="5" type="ORF">BWX42_04200</name>
    <name evidence="6" type="ORF">FNV33_05970</name>
</gene>
<dbReference type="GO" id="GO:0003677">
    <property type="term" value="F:DNA binding"/>
    <property type="evidence" value="ECO:0007669"/>
    <property type="project" value="UniProtKB-KW"/>
</dbReference>